<dbReference type="Proteomes" id="UP000069771">
    <property type="component" value="Chromosome"/>
</dbReference>
<evidence type="ECO:0000313" key="3">
    <source>
        <dbReference type="Proteomes" id="UP000069771"/>
    </source>
</evidence>
<organism evidence="2 3">
    <name type="scientific">Faecalibaculum rodentium</name>
    <dbReference type="NCBI Taxonomy" id="1702221"/>
    <lineage>
        <taxon>Bacteria</taxon>
        <taxon>Bacillati</taxon>
        <taxon>Bacillota</taxon>
        <taxon>Erysipelotrichia</taxon>
        <taxon>Erysipelotrichales</taxon>
        <taxon>Erysipelotrichaceae</taxon>
        <taxon>Faecalibaculum</taxon>
    </lineage>
</organism>
<proteinExistence type="predicted"/>
<sequence>MCDAVQKLVDESGEESREESRTEIAINLLREQVSPELVSKATGLSMARVLELQASLGEGSAD</sequence>
<evidence type="ECO:0000313" key="2">
    <source>
        <dbReference type="EMBL" id="AMK55351.1"/>
    </source>
</evidence>
<dbReference type="EMBL" id="CP011391">
    <property type="protein sequence ID" value="AMK55351.1"/>
    <property type="molecule type" value="Genomic_DNA"/>
</dbReference>
<feature type="region of interest" description="Disordered" evidence="1">
    <location>
        <begin position="1"/>
        <end position="20"/>
    </location>
</feature>
<dbReference type="KEGG" id="fro:AALO17_22170"/>
<accession>A0A140DXH4</accession>
<gene>
    <name evidence="2" type="ORF">AALO17_22170</name>
</gene>
<dbReference type="RefSeq" id="WP_067558892.1">
    <property type="nucleotide sequence ID" value="NZ_CP011391.1"/>
</dbReference>
<name>A0A140DXH4_9FIRM</name>
<feature type="compositionally biased region" description="Basic and acidic residues" evidence="1">
    <location>
        <begin position="8"/>
        <end position="20"/>
    </location>
</feature>
<keyword evidence="3" id="KW-1185">Reference proteome</keyword>
<evidence type="ECO:0000256" key="1">
    <source>
        <dbReference type="SAM" id="MobiDB-lite"/>
    </source>
</evidence>
<dbReference type="GeneID" id="78478786"/>
<dbReference type="AlphaFoldDB" id="A0A140DXH4"/>
<reference evidence="2 3" key="1">
    <citation type="journal article" date="2016" name="Gut Pathog.">
        <title>Whole genome sequencing of "Faecalibaculum rodentium" ALO17, isolated from C57BL/6J laboratory mouse feces.</title>
        <authorList>
            <person name="Lim S."/>
            <person name="Chang D.H."/>
            <person name="Ahn S."/>
            <person name="Kim B.C."/>
        </authorList>
    </citation>
    <scope>NUCLEOTIDE SEQUENCE [LARGE SCALE GENOMIC DNA]</scope>
    <source>
        <strain evidence="2 3">Alo17</strain>
    </source>
</reference>
<protein>
    <submittedName>
        <fullName evidence="2">Uncharacterized protein</fullName>
    </submittedName>
</protein>